<feature type="chain" id="PRO_5045068125" description="Tetratricopeptide repeat protein" evidence="1">
    <location>
        <begin position="22"/>
        <end position="231"/>
    </location>
</feature>
<keyword evidence="1" id="KW-0732">Signal</keyword>
<dbReference type="EMBL" id="MUGX01000018">
    <property type="protein sequence ID" value="OXA86138.1"/>
    <property type="molecule type" value="Genomic_DNA"/>
</dbReference>
<dbReference type="InterPro" id="IPR011990">
    <property type="entry name" value="TPR-like_helical_dom_sf"/>
</dbReference>
<protein>
    <recommendedName>
        <fullName evidence="4">Tetratricopeptide repeat protein</fullName>
    </recommendedName>
</protein>
<sequence length="231" mass="25902">MKTYAVLIIAIMAAFSFKCFGQSINRTSQNIAALGNTTSQSNNSPKDDRVIVAYEVEETINMTFGKRITKYEVSKLSMVSTYDLGPHNTRVVTPVYGKAKVKTVEAGLHSKAIVDTARTNIKPIKVGVIAPAEAQKYLTIDVISTYEKVLDKGYISLDMLIKVADRAYFDGDFAVAVKYYSQLFSLTNNLESMYYYRYAQSLKGINQIEKADEMMKLFEVKNAAFEVVKEK</sequence>
<evidence type="ECO:0000313" key="3">
    <source>
        <dbReference type="Proteomes" id="UP000198302"/>
    </source>
</evidence>
<accession>A0ABX4C1Z7</accession>
<keyword evidence="3" id="KW-1185">Reference proteome</keyword>
<evidence type="ECO:0008006" key="4">
    <source>
        <dbReference type="Google" id="ProtNLM"/>
    </source>
</evidence>
<evidence type="ECO:0000313" key="2">
    <source>
        <dbReference type="EMBL" id="OXA86138.1"/>
    </source>
</evidence>
<comment type="caution">
    <text evidence="2">The sequence shown here is derived from an EMBL/GenBank/DDBJ whole genome shotgun (WGS) entry which is preliminary data.</text>
</comment>
<dbReference type="Proteomes" id="UP000198302">
    <property type="component" value="Unassembled WGS sequence"/>
</dbReference>
<evidence type="ECO:0000256" key="1">
    <source>
        <dbReference type="SAM" id="SignalP"/>
    </source>
</evidence>
<name>A0ABX4C1Z7_9FLAO</name>
<proteinExistence type="predicted"/>
<dbReference type="RefSeq" id="WP_052480248.1">
    <property type="nucleotide sequence ID" value="NZ_JPRK01000020.1"/>
</dbReference>
<reference evidence="2 3" key="1">
    <citation type="submission" date="2016-11" db="EMBL/GenBank/DDBJ databases">
        <title>Whole genomes of Flavobacteriaceae.</title>
        <authorList>
            <person name="Stine C."/>
            <person name="Li C."/>
            <person name="Tadesse D."/>
        </authorList>
    </citation>
    <scope>NUCLEOTIDE SEQUENCE [LARGE SCALE GENOMIC DNA]</scope>
    <source>
        <strain evidence="2 3">ATCC 51468</strain>
    </source>
</reference>
<feature type="signal peptide" evidence="1">
    <location>
        <begin position="1"/>
        <end position="21"/>
    </location>
</feature>
<organism evidence="2 3">
    <name type="scientific">Flavobacterium hibernum</name>
    <dbReference type="NCBI Taxonomy" id="37752"/>
    <lineage>
        <taxon>Bacteria</taxon>
        <taxon>Pseudomonadati</taxon>
        <taxon>Bacteroidota</taxon>
        <taxon>Flavobacteriia</taxon>
        <taxon>Flavobacteriales</taxon>
        <taxon>Flavobacteriaceae</taxon>
        <taxon>Flavobacterium</taxon>
    </lineage>
</organism>
<gene>
    <name evidence="2" type="ORF">B0A73_14890</name>
</gene>
<dbReference type="SUPFAM" id="SSF48452">
    <property type="entry name" value="TPR-like"/>
    <property type="match status" value="1"/>
</dbReference>